<dbReference type="AlphaFoldDB" id="A0A7W6E5U9"/>
<evidence type="ECO:0000313" key="1">
    <source>
        <dbReference type="EMBL" id="MBB3995290.1"/>
    </source>
</evidence>
<accession>A0A7W6E5U9</accession>
<gene>
    <name evidence="1" type="ORF">GGR95_002945</name>
</gene>
<sequence length="184" mass="19904">MPDVVTREERTLIEAALAATPIEDRRVPMGATGLPEIKWDGGALRYVGITNGWRGLVAARSRGSQAAGRAARSRVADRNARICADARAGMTYPQLMVKYELSRHSIYAAVARSGLRVTPVPREFTTAEMLTAKIVALVDGVRTVPQIAAEAGCSSRSVRYRRDLLGLDIPHGLAGKPIQWRAVA</sequence>
<dbReference type="RefSeq" id="WP_184567081.1">
    <property type="nucleotide sequence ID" value="NZ_JACIEI010000013.1"/>
</dbReference>
<comment type="caution">
    <text evidence="1">The sequence shown here is derived from an EMBL/GenBank/DDBJ whole genome shotgun (WGS) entry which is preliminary data.</text>
</comment>
<evidence type="ECO:0000313" key="2">
    <source>
        <dbReference type="Proteomes" id="UP000530268"/>
    </source>
</evidence>
<dbReference type="Proteomes" id="UP000530268">
    <property type="component" value="Unassembled WGS sequence"/>
</dbReference>
<protein>
    <submittedName>
        <fullName evidence="1">Uncharacterized protein</fullName>
    </submittedName>
</protein>
<organism evidence="1 2">
    <name type="scientific">Sulfitobacter undariae</name>
    <dbReference type="NCBI Taxonomy" id="1563671"/>
    <lineage>
        <taxon>Bacteria</taxon>
        <taxon>Pseudomonadati</taxon>
        <taxon>Pseudomonadota</taxon>
        <taxon>Alphaproteobacteria</taxon>
        <taxon>Rhodobacterales</taxon>
        <taxon>Roseobacteraceae</taxon>
        <taxon>Sulfitobacter</taxon>
    </lineage>
</organism>
<dbReference type="EMBL" id="JACIEI010000013">
    <property type="protein sequence ID" value="MBB3995290.1"/>
    <property type="molecule type" value="Genomic_DNA"/>
</dbReference>
<keyword evidence="2" id="KW-1185">Reference proteome</keyword>
<name>A0A7W6E5U9_9RHOB</name>
<proteinExistence type="predicted"/>
<reference evidence="1 2" key="1">
    <citation type="submission" date="2020-08" db="EMBL/GenBank/DDBJ databases">
        <title>Genomic Encyclopedia of Type Strains, Phase IV (KMG-IV): sequencing the most valuable type-strain genomes for metagenomic binning, comparative biology and taxonomic classification.</title>
        <authorList>
            <person name="Goeker M."/>
        </authorList>
    </citation>
    <scope>NUCLEOTIDE SEQUENCE [LARGE SCALE GENOMIC DNA]</scope>
    <source>
        <strain evidence="1 2">DSM 102234</strain>
    </source>
</reference>